<dbReference type="InterPro" id="IPR011856">
    <property type="entry name" value="tRNA_endonuc-like_dom_sf"/>
</dbReference>
<comment type="caution">
    <text evidence="2">The sequence shown here is derived from an EMBL/GenBank/DDBJ whole genome shotgun (WGS) entry which is preliminary data.</text>
</comment>
<reference evidence="2 3" key="1">
    <citation type="submission" date="2024-06" db="EMBL/GenBank/DDBJ databases">
        <title>Genomic Encyclopedia of Type Strains, Phase V (KMG-V): Genome sequencing to study the core and pangenomes of soil and plant-associated prokaryotes.</title>
        <authorList>
            <person name="Whitman W."/>
        </authorList>
    </citation>
    <scope>NUCLEOTIDE SEQUENCE [LARGE SCALE GENOMIC DNA]</scope>
    <source>
        <strain evidence="2 3">NE40</strain>
    </source>
</reference>
<dbReference type="EMBL" id="JBEWTB010000002">
    <property type="protein sequence ID" value="MET4755639.1"/>
    <property type="molecule type" value="Genomic_DNA"/>
</dbReference>
<sequence length="333" mass="39102">MKDSEAELLNVDFKEIPQGNLPNGDQDAFELFARDLFEALGFKIVKEPSRGNDDRKDIIISEIREGEFGSNEFNYLVSCKHYSHNKISNKSVGNSDEKDIVGRMRNNGCKGFIGFYSTISSDALQRELKQAKDNNPADFLEIKIFDRAKIVDLLHKNEKTLLLYKRYFPKSYRSQFINEINSGVYPHKPKISCIECDIDIIELMSGYIIELTKSEPKIRDGEKDWDYPIEKVQEIIFSCEDCIKSVHKKINKKYKNWPYQIRKTDITYFTDPKFFIDNLMRNCSFMRAYNDGYTDHAYRKWNNFSRAMFYFVSRPMKVNKRKAGPSSIDRYEL</sequence>
<dbReference type="SUPFAM" id="SSF52980">
    <property type="entry name" value="Restriction endonuclease-like"/>
    <property type="match status" value="1"/>
</dbReference>
<organism evidence="2 3">
    <name type="scientific">Endozoicomonas lisbonensis</name>
    <dbReference type="NCBI Taxonomy" id="3120522"/>
    <lineage>
        <taxon>Bacteria</taxon>
        <taxon>Pseudomonadati</taxon>
        <taxon>Pseudomonadota</taxon>
        <taxon>Gammaproteobacteria</taxon>
        <taxon>Oceanospirillales</taxon>
        <taxon>Endozoicomonadaceae</taxon>
        <taxon>Endozoicomonas</taxon>
    </lineage>
</organism>
<accession>A0ABV2SEV9</accession>
<dbReference type="Proteomes" id="UP001549366">
    <property type="component" value="Unassembled WGS sequence"/>
</dbReference>
<name>A0ABV2SEV9_9GAMM</name>
<evidence type="ECO:0000313" key="2">
    <source>
        <dbReference type="EMBL" id="MET4755639.1"/>
    </source>
</evidence>
<gene>
    <name evidence="2" type="ORF">V5J35_000831</name>
</gene>
<dbReference type="RefSeq" id="WP_354010041.1">
    <property type="nucleotide sequence ID" value="NZ_JBEWTA010000001.1"/>
</dbReference>
<dbReference type="InterPro" id="IPR011335">
    <property type="entry name" value="Restrct_endonuc-II-like"/>
</dbReference>
<keyword evidence="3" id="KW-1185">Reference proteome</keyword>
<evidence type="ECO:0000259" key="1">
    <source>
        <dbReference type="Pfam" id="PF04471"/>
    </source>
</evidence>
<dbReference type="Gene3D" id="3.40.1350.10">
    <property type="match status" value="1"/>
</dbReference>
<proteinExistence type="predicted"/>
<protein>
    <recommendedName>
        <fullName evidence="1">Restriction endonuclease type IV Mrr domain-containing protein</fullName>
    </recommendedName>
</protein>
<feature type="domain" description="Restriction endonuclease type IV Mrr" evidence="1">
    <location>
        <begin position="26"/>
        <end position="154"/>
    </location>
</feature>
<evidence type="ECO:0000313" key="3">
    <source>
        <dbReference type="Proteomes" id="UP001549366"/>
    </source>
</evidence>
<dbReference type="InterPro" id="IPR007560">
    <property type="entry name" value="Restrct_endonuc_IV_Mrr"/>
</dbReference>
<dbReference type="Pfam" id="PF04471">
    <property type="entry name" value="Mrr_cat"/>
    <property type="match status" value="1"/>
</dbReference>